<dbReference type="SUPFAM" id="SSF51445">
    <property type="entry name" value="(Trans)glycosidases"/>
    <property type="match status" value="1"/>
</dbReference>
<dbReference type="Pfam" id="PF21365">
    <property type="entry name" value="Glyco_hydro_31_3rd"/>
    <property type="match status" value="1"/>
</dbReference>
<keyword evidence="2" id="KW-0326">Glycosidase</keyword>
<feature type="domain" description="Glycoside hydrolase family 31 TIM barrel" evidence="3">
    <location>
        <begin position="240"/>
        <end position="562"/>
    </location>
</feature>
<dbReference type="InterPro" id="IPR013780">
    <property type="entry name" value="Glyco_hydro_b"/>
</dbReference>
<dbReference type="GO" id="GO:0004553">
    <property type="term" value="F:hydrolase activity, hydrolyzing O-glycosyl compounds"/>
    <property type="evidence" value="ECO:0007669"/>
    <property type="project" value="InterPro"/>
</dbReference>
<dbReference type="CDD" id="cd14752">
    <property type="entry name" value="GH31_N"/>
    <property type="match status" value="1"/>
</dbReference>
<dbReference type="GO" id="GO:0005975">
    <property type="term" value="P:carbohydrate metabolic process"/>
    <property type="evidence" value="ECO:0007669"/>
    <property type="project" value="InterPro"/>
</dbReference>
<evidence type="ECO:0000313" key="7">
    <source>
        <dbReference type="Proteomes" id="UP000027982"/>
    </source>
</evidence>
<dbReference type="Gene3D" id="2.60.40.1760">
    <property type="entry name" value="glycosyl hydrolase (family 31)"/>
    <property type="match status" value="1"/>
</dbReference>
<dbReference type="SUPFAM" id="SSF51011">
    <property type="entry name" value="Glycosyl hydrolase domain"/>
    <property type="match status" value="1"/>
</dbReference>
<gene>
    <name evidence="6" type="ORF">OP10G_2081</name>
</gene>
<organism evidence="6 7">
    <name type="scientific">Fimbriimonas ginsengisoli Gsoil 348</name>
    <dbReference type="NCBI Taxonomy" id="661478"/>
    <lineage>
        <taxon>Bacteria</taxon>
        <taxon>Bacillati</taxon>
        <taxon>Armatimonadota</taxon>
        <taxon>Fimbriimonadia</taxon>
        <taxon>Fimbriimonadales</taxon>
        <taxon>Fimbriimonadaceae</taxon>
        <taxon>Fimbriimonas</taxon>
    </lineage>
</organism>
<dbReference type="InterPro" id="IPR025887">
    <property type="entry name" value="Glyco_hydro_31_N_dom"/>
</dbReference>
<proteinExistence type="inferred from homology"/>
<evidence type="ECO:0000259" key="3">
    <source>
        <dbReference type="Pfam" id="PF01055"/>
    </source>
</evidence>
<feature type="domain" description="Glycosyl hydrolase family 31 C-terminal" evidence="5">
    <location>
        <begin position="570"/>
        <end position="655"/>
    </location>
</feature>
<keyword evidence="7" id="KW-1185">Reference proteome</keyword>
<keyword evidence="2" id="KW-0378">Hydrolase</keyword>
<dbReference type="Gene3D" id="2.60.40.1180">
    <property type="entry name" value="Golgi alpha-mannosidase II"/>
    <property type="match status" value="2"/>
</dbReference>
<dbReference type="RefSeq" id="WP_025225979.1">
    <property type="nucleotide sequence ID" value="NZ_CP007139.1"/>
</dbReference>
<evidence type="ECO:0000259" key="4">
    <source>
        <dbReference type="Pfam" id="PF13802"/>
    </source>
</evidence>
<dbReference type="InterPro" id="IPR011013">
    <property type="entry name" value="Gal_mutarotase_sf_dom"/>
</dbReference>
<dbReference type="STRING" id="661478.OP10G_2081"/>
<dbReference type="PANTHER" id="PTHR22762:SF120">
    <property type="entry name" value="HETEROGLYCAN GLUCOSIDASE 1"/>
    <property type="match status" value="1"/>
</dbReference>
<dbReference type="OrthoDB" id="176168at2"/>
<dbReference type="Gene3D" id="3.20.20.80">
    <property type="entry name" value="Glycosidases"/>
    <property type="match status" value="2"/>
</dbReference>
<dbReference type="AlphaFoldDB" id="A0A068NV36"/>
<sequence>MYFNKYPHRSNFSFVETFDPETGVVTAGVRVFATEVDSHEGDIYHVRVSNPDVWPETCGLSELDVPAPCARQRLKANDDFQLSLLGRDAKPLITGEFGVSGDASMFVFELGGDARFYGMGEKYFGKMELSGYRTKFWNTDVWGDFHFAQWGEHPSDPPYFSLPYLVAKIGDEYVGFLLHNSHPTFIETPGSDESRVFVEWQRTSERLILGSEGGEPNLWVIYGPSLAEVTRKLQKLIGTTPVPPAWSLGYHQSRWGYGGHADLMRLDEGFAKHKIPCDGLWLDLDYMDGFRIFQTNEANFPDGVSTTAETLAKHDRHIVPIIDPGVKKESGYRVYDDGHAQRVFCQNAEGGEYVGLVWPGETVFPDFTLPRVSDWWAGYIQEFAESGFGACWIDMNDPSTGPVDPNGMRFADGKLPHEAHHNDYSLGMQRATFDGFRRARPHERPFILSRSGFIGSSRYAAIWTGDNLANRFYLKSSIPTSVNLSISGQPFNGADLGGFGGDVTDELMLDWTKAHFLFPFLRNHANRGTRDKEPFAFPEPVMAVIRRYIRLRYKLFPYLYNLFVQQEEQGDPILRPLFYEFDGVGLDKIDDQFMVGPSILQAPFVEEGVKKRTVTLPGLEPWYDAANGDWIEPGERTAKAGRESTPLYLRAGAIVPMQPGTPVDNTKELRDVNLHLFMPPAWSGESELEYVADDGISYAYTSGARSRLKVRVVSVDGNLAIATDQTQDGFGLIAPTFVIHGDPKSVRLNGSEVVLEKNKVTLAGKPLAVVVVRA</sequence>
<accession>A0A068NV36</accession>
<evidence type="ECO:0000313" key="6">
    <source>
        <dbReference type="EMBL" id="AIE85449.1"/>
    </source>
</evidence>
<dbReference type="Proteomes" id="UP000027982">
    <property type="component" value="Chromosome"/>
</dbReference>
<feature type="domain" description="Glycoside hydrolase family 31 N-terminal" evidence="4">
    <location>
        <begin position="106"/>
        <end position="186"/>
    </location>
</feature>
<dbReference type="InterPro" id="IPR000322">
    <property type="entry name" value="Glyco_hydro_31_TIM"/>
</dbReference>
<protein>
    <submittedName>
        <fullName evidence="6">Alpha-glucosidase</fullName>
    </submittedName>
</protein>
<comment type="similarity">
    <text evidence="1 2">Belongs to the glycosyl hydrolase 31 family.</text>
</comment>
<dbReference type="HOGENOM" id="CLU_000631_7_2_0"/>
<dbReference type="KEGG" id="fgi:OP10G_2081"/>
<dbReference type="eggNOG" id="COG1501">
    <property type="taxonomic scope" value="Bacteria"/>
</dbReference>
<dbReference type="Pfam" id="PF13802">
    <property type="entry name" value="Gal_mutarotas_2"/>
    <property type="match status" value="1"/>
</dbReference>
<dbReference type="PANTHER" id="PTHR22762">
    <property type="entry name" value="ALPHA-GLUCOSIDASE"/>
    <property type="match status" value="1"/>
</dbReference>
<dbReference type="SUPFAM" id="SSF74650">
    <property type="entry name" value="Galactose mutarotase-like"/>
    <property type="match status" value="1"/>
</dbReference>
<dbReference type="InterPro" id="IPR048395">
    <property type="entry name" value="Glyco_hydro_31_C"/>
</dbReference>
<dbReference type="GO" id="GO:0030246">
    <property type="term" value="F:carbohydrate binding"/>
    <property type="evidence" value="ECO:0007669"/>
    <property type="project" value="InterPro"/>
</dbReference>
<evidence type="ECO:0000256" key="1">
    <source>
        <dbReference type="ARBA" id="ARBA00007806"/>
    </source>
</evidence>
<evidence type="ECO:0000259" key="5">
    <source>
        <dbReference type="Pfam" id="PF21365"/>
    </source>
</evidence>
<evidence type="ECO:0000256" key="2">
    <source>
        <dbReference type="RuleBase" id="RU361185"/>
    </source>
</evidence>
<dbReference type="Pfam" id="PF01055">
    <property type="entry name" value="Glyco_hydro_31_2nd"/>
    <property type="match status" value="1"/>
</dbReference>
<reference evidence="6 7" key="1">
    <citation type="journal article" date="2014" name="PLoS ONE">
        <title>The first complete genome sequence of the class fimbriimonadia in the phylum armatimonadetes.</title>
        <authorList>
            <person name="Hu Z.Y."/>
            <person name="Wang Y.Z."/>
            <person name="Im W.T."/>
            <person name="Wang S.Y."/>
            <person name="Zhao G.P."/>
            <person name="Zheng H.J."/>
            <person name="Quan Z.X."/>
        </authorList>
    </citation>
    <scope>NUCLEOTIDE SEQUENCE [LARGE SCALE GENOMIC DNA]</scope>
    <source>
        <strain evidence="6">Gsoil 348</strain>
    </source>
</reference>
<name>A0A068NV36_FIMGI</name>
<dbReference type="EMBL" id="CP007139">
    <property type="protein sequence ID" value="AIE85449.1"/>
    <property type="molecule type" value="Genomic_DNA"/>
</dbReference>
<dbReference type="InterPro" id="IPR017853">
    <property type="entry name" value="GH"/>
</dbReference>